<organism evidence="3 4">
    <name type="scientific">Taxus chinensis</name>
    <name type="common">Chinese yew</name>
    <name type="synonym">Taxus wallichiana var. chinensis</name>
    <dbReference type="NCBI Taxonomy" id="29808"/>
    <lineage>
        <taxon>Eukaryota</taxon>
        <taxon>Viridiplantae</taxon>
        <taxon>Streptophyta</taxon>
        <taxon>Embryophyta</taxon>
        <taxon>Tracheophyta</taxon>
        <taxon>Spermatophyta</taxon>
        <taxon>Pinopsida</taxon>
        <taxon>Pinidae</taxon>
        <taxon>Conifers II</taxon>
        <taxon>Cupressales</taxon>
        <taxon>Taxaceae</taxon>
        <taxon>Taxus</taxon>
    </lineage>
</organism>
<dbReference type="FunFam" id="3.40.50.1820:FF:000409">
    <property type="entry name" value="Carboxypeptidase"/>
    <property type="match status" value="1"/>
</dbReference>
<feature type="non-terminal residue" evidence="3">
    <location>
        <position position="198"/>
    </location>
</feature>
<dbReference type="PROSITE" id="PS00131">
    <property type="entry name" value="CARBOXYPEPT_SER_SER"/>
    <property type="match status" value="1"/>
</dbReference>
<keyword evidence="2" id="KW-0645">Protease</keyword>
<keyword evidence="2" id="KW-0378">Hydrolase</keyword>
<dbReference type="PANTHER" id="PTHR11802">
    <property type="entry name" value="SERINE PROTEASE FAMILY S10 SERINE CARBOXYPEPTIDASE"/>
    <property type="match status" value="1"/>
</dbReference>
<protein>
    <recommendedName>
        <fullName evidence="2">Carboxypeptidase</fullName>
        <ecNumber evidence="2">3.4.16.-</ecNumber>
    </recommendedName>
</protein>
<dbReference type="Pfam" id="PF00450">
    <property type="entry name" value="Peptidase_S10"/>
    <property type="match status" value="1"/>
</dbReference>
<dbReference type="OMA" id="KIRTRCH"/>
<dbReference type="GO" id="GO:0005773">
    <property type="term" value="C:vacuole"/>
    <property type="evidence" value="ECO:0007669"/>
    <property type="project" value="TreeGrafter"/>
</dbReference>
<keyword evidence="4" id="KW-1185">Reference proteome</keyword>
<name>A0AA38GGZ1_TAXCH</name>
<dbReference type="PANTHER" id="PTHR11802:SF78">
    <property type="entry name" value="CARBOXYPEPTIDASE"/>
    <property type="match status" value="1"/>
</dbReference>
<dbReference type="Proteomes" id="UP000824469">
    <property type="component" value="Unassembled WGS sequence"/>
</dbReference>
<dbReference type="InterPro" id="IPR001563">
    <property type="entry name" value="Peptidase_S10"/>
</dbReference>
<dbReference type="GO" id="GO:0006508">
    <property type="term" value="P:proteolysis"/>
    <property type="evidence" value="ECO:0007669"/>
    <property type="project" value="UniProtKB-KW"/>
</dbReference>
<dbReference type="AlphaFoldDB" id="A0AA38GGZ1"/>
<dbReference type="EC" id="3.4.16.-" evidence="2"/>
<evidence type="ECO:0000256" key="2">
    <source>
        <dbReference type="RuleBase" id="RU361156"/>
    </source>
</evidence>
<dbReference type="EMBL" id="JAHRHJ020000003">
    <property type="protein sequence ID" value="KAH9321389.1"/>
    <property type="molecule type" value="Genomic_DNA"/>
</dbReference>
<feature type="non-terminal residue" evidence="3">
    <location>
        <position position="1"/>
    </location>
</feature>
<dbReference type="InterPro" id="IPR018202">
    <property type="entry name" value="Ser_caboxypep_ser_AS"/>
</dbReference>
<dbReference type="GO" id="GO:0004185">
    <property type="term" value="F:serine-type carboxypeptidase activity"/>
    <property type="evidence" value="ECO:0007669"/>
    <property type="project" value="UniProtKB-UniRule"/>
</dbReference>
<evidence type="ECO:0000256" key="1">
    <source>
        <dbReference type="ARBA" id="ARBA00009431"/>
    </source>
</evidence>
<reference evidence="3 4" key="1">
    <citation type="journal article" date="2021" name="Nat. Plants">
        <title>The Taxus genome provides insights into paclitaxel biosynthesis.</title>
        <authorList>
            <person name="Xiong X."/>
            <person name="Gou J."/>
            <person name="Liao Q."/>
            <person name="Li Y."/>
            <person name="Zhou Q."/>
            <person name="Bi G."/>
            <person name="Li C."/>
            <person name="Du R."/>
            <person name="Wang X."/>
            <person name="Sun T."/>
            <person name="Guo L."/>
            <person name="Liang H."/>
            <person name="Lu P."/>
            <person name="Wu Y."/>
            <person name="Zhang Z."/>
            <person name="Ro D.K."/>
            <person name="Shang Y."/>
            <person name="Huang S."/>
            <person name="Yan J."/>
        </authorList>
    </citation>
    <scope>NUCLEOTIDE SEQUENCE [LARGE SCALE GENOMIC DNA]</scope>
    <source>
        <strain evidence="3">Ta-2019</strain>
    </source>
</reference>
<sequence>PGCSSLGYGAMLEMGPFRVNPDGRTLSFNPYAWNQVANTLFLESPVGVGFSYSNTSTDYNENGDKRTAQDSYAFLVNWFKRFPQYKHRDFYIAGESYAGFYIPELADTIINHKNNSAASFINFKGIMVGNGIMNAETDGRGMDDHVWTHALISDQTYEALKTYCNYSTKAPVSPLCDKFENKTNEEIGLIEDVDIYAP</sequence>
<gene>
    <name evidence="3" type="ORF">KI387_016028</name>
</gene>
<dbReference type="Gene3D" id="3.40.50.1820">
    <property type="entry name" value="alpha/beta hydrolase"/>
    <property type="match status" value="1"/>
</dbReference>
<keyword evidence="2" id="KW-0121">Carboxypeptidase</keyword>
<accession>A0AA38GGZ1</accession>
<dbReference type="PRINTS" id="PR00724">
    <property type="entry name" value="CRBOXYPTASEC"/>
</dbReference>
<comment type="similarity">
    <text evidence="1 2">Belongs to the peptidase S10 family.</text>
</comment>
<proteinExistence type="inferred from homology"/>
<dbReference type="SUPFAM" id="SSF53474">
    <property type="entry name" value="alpha/beta-Hydrolases"/>
    <property type="match status" value="1"/>
</dbReference>
<dbReference type="InterPro" id="IPR029058">
    <property type="entry name" value="AB_hydrolase_fold"/>
</dbReference>
<comment type="caution">
    <text evidence="3">The sequence shown here is derived from an EMBL/GenBank/DDBJ whole genome shotgun (WGS) entry which is preliminary data.</text>
</comment>
<evidence type="ECO:0000313" key="4">
    <source>
        <dbReference type="Proteomes" id="UP000824469"/>
    </source>
</evidence>
<evidence type="ECO:0000313" key="3">
    <source>
        <dbReference type="EMBL" id="KAH9321389.1"/>
    </source>
</evidence>